<accession>A0A1H4KD80</accession>
<dbReference type="RefSeq" id="WP_074652720.1">
    <property type="nucleotide sequence ID" value="NZ_FNSD01000001.1"/>
</dbReference>
<dbReference type="Proteomes" id="UP000182409">
    <property type="component" value="Unassembled WGS sequence"/>
</dbReference>
<feature type="transmembrane region" description="Helical" evidence="1">
    <location>
        <begin position="71"/>
        <end position="88"/>
    </location>
</feature>
<gene>
    <name evidence="2" type="ORF">SAMN05443244_1124</name>
</gene>
<keyword evidence="1" id="KW-1133">Transmembrane helix</keyword>
<name>A0A1H4KD80_9BACT</name>
<evidence type="ECO:0000313" key="2">
    <source>
        <dbReference type="EMBL" id="SEB56095.1"/>
    </source>
</evidence>
<keyword evidence="1" id="KW-0812">Transmembrane</keyword>
<dbReference type="AlphaFoldDB" id="A0A1H4KD80"/>
<sequence>MIPFLAVIGGYLAAIVTHFGLGFLITREGRGPLMRGDCMSPLYYMQLGLSWMLSGAVGADVSLLISPLAPMGFVMVTCTGFLLAASLVRSHRKAPHQQTAGASVLLLLCLALGCTTSCLLFPKA</sequence>
<organism evidence="2 3">
    <name type="scientific">Terriglobus roseus</name>
    <dbReference type="NCBI Taxonomy" id="392734"/>
    <lineage>
        <taxon>Bacteria</taxon>
        <taxon>Pseudomonadati</taxon>
        <taxon>Acidobacteriota</taxon>
        <taxon>Terriglobia</taxon>
        <taxon>Terriglobales</taxon>
        <taxon>Acidobacteriaceae</taxon>
        <taxon>Terriglobus</taxon>
    </lineage>
</organism>
<proteinExistence type="predicted"/>
<evidence type="ECO:0000313" key="3">
    <source>
        <dbReference type="Proteomes" id="UP000182409"/>
    </source>
</evidence>
<feature type="transmembrane region" description="Helical" evidence="1">
    <location>
        <begin position="100"/>
        <end position="122"/>
    </location>
</feature>
<protein>
    <submittedName>
        <fullName evidence="2">Uncharacterized protein</fullName>
    </submittedName>
</protein>
<dbReference type="OrthoDB" id="119488at2"/>
<reference evidence="2 3" key="1">
    <citation type="submission" date="2016-10" db="EMBL/GenBank/DDBJ databases">
        <authorList>
            <person name="de Groot N.N."/>
        </authorList>
    </citation>
    <scope>NUCLEOTIDE SEQUENCE [LARGE SCALE GENOMIC DNA]</scope>
    <source>
        <strain evidence="2 3">AB35.6</strain>
    </source>
</reference>
<feature type="transmembrane region" description="Helical" evidence="1">
    <location>
        <begin position="6"/>
        <end position="26"/>
    </location>
</feature>
<dbReference type="EMBL" id="FNSD01000001">
    <property type="protein sequence ID" value="SEB56095.1"/>
    <property type="molecule type" value="Genomic_DNA"/>
</dbReference>
<evidence type="ECO:0000256" key="1">
    <source>
        <dbReference type="SAM" id="Phobius"/>
    </source>
</evidence>
<keyword evidence="1" id="KW-0472">Membrane</keyword>